<name>A0ABV7YM40_9ACTN</name>
<keyword evidence="2" id="KW-0472">Membrane</keyword>
<evidence type="ECO:0000256" key="1">
    <source>
        <dbReference type="SAM" id="MobiDB-lite"/>
    </source>
</evidence>
<organism evidence="3 4">
    <name type="scientific">Tenggerimyces flavus</name>
    <dbReference type="NCBI Taxonomy" id="1708749"/>
    <lineage>
        <taxon>Bacteria</taxon>
        <taxon>Bacillati</taxon>
        <taxon>Actinomycetota</taxon>
        <taxon>Actinomycetes</taxon>
        <taxon>Propionibacteriales</taxon>
        <taxon>Nocardioidaceae</taxon>
        <taxon>Tenggerimyces</taxon>
    </lineage>
</organism>
<sequence>MRVARIVGGVVAALVGLLALAGGLIAAFGYIGPDNVISSPARTISSKGVAITTSPELFDYYGPRLHVTAEPAEPGRQLFIGIGHHVDVGSYFSGTSRTKVTELDLPFSLTTGDVIGKQTEVNPPNGLEWWIAKVSGSGKQELVWPMADGPYDIAIMGADGKANVDAVVTIGVEIPGAFATAMLVALGGLVLLVLGALLLRVLQQKPVEEDLVLWDQSDQWGQNEYWGSQQEPSHRGPPTEESFNGPPWGSMPPHGEPPQDEPQPEPAHAGPPAESNGGRIPVGPPLDLGTGQPVPTPPPPQQQPPEQQPAYPPAPPAQQPQQQPQQQPPPQPTFQPPAAPRQQPPPAGPLPWRPAGPPRRTPEPPAKESESSQGDDHGQP</sequence>
<dbReference type="PRINTS" id="PR01217">
    <property type="entry name" value="PRICHEXTENSN"/>
</dbReference>
<comment type="caution">
    <text evidence="3">The sequence shown here is derived from an EMBL/GenBank/DDBJ whole genome shotgun (WGS) entry which is preliminary data.</text>
</comment>
<reference evidence="4" key="1">
    <citation type="journal article" date="2019" name="Int. J. Syst. Evol. Microbiol.">
        <title>The Global Catalogue of Microorganisms (GCM) 10K type strain sequencing project: providing services to taxonomists for standard genome sequencing and annotation.</title>
        <authorList>
            <consortium name="The Broad Institute Genomics Platform"/>
            <consortium name="The Broad Institute Genome Sequencing Center for Infectious Disease"/>
            <person name="Wu L."/>
            <person name="Ma J."/>
        </authorList>
    </citation>
    <scope>NUCLEOTIDE SEQUENCE [LARGE SCALE GENOMIC DNA]</scope>
    <source>
        <strain evidence="4">CGMCC 4.7241</strain>
    </source>
</reference>
<feature type="compositionally biased region" description="Pro residues" evidence="1">
    <location>
        <begin position="326"/>
        <end position="359"/>
    </location>
</feature>
<dbReference type="EMBL" id="JBHRZH010000055">
    <property type="protein sequence ID" value="MFC3766430.1"/>
    <property type="molecule type" value="Genomic_DNA"/>
</dbReference>
<feature type="transmembrane region" description="Helical" evidence="2">
    <location>
        <begin position="177"/>
        <end position="199"/>
    </location>
</feature>
<evidence type="ECO:0000313" key="3">
    <source>
        <dbReference type="EMBL" id="MFC3766430.1"/>
    </source>
</evidence>
<evidence type="ECO:0000256" key="2">
    <source>
        <dbReference type="SAM" id="Phobius"/>
    </source>
</evidence>
<dbReference type="RefSeq" id="WP_205121962.1">
    <property type="nucleotide sequence ID" value="NZ_JAFBCM010000001.1"/>
</dbReference>
<keyword evidence="4" id="KW-1185">Reference proteome</keyword>
<feature type="region of interest" description="Disordered" evidence="1">
    <location>
        <begin position="223"/>
        <end position="380"/>
    </location>
</feature>
<keyword evidence="2" id="KW-0812">Transmembrane</keyword>
<protein>
    <submittedName>
        <fullName evidence="3">Uncharacterized protein</fullName>
    </submittedName>
</protein>
<keyword evidence="2" id="KW-1133">Transmembrane helix</keyword>
<feature type="compositionally biased region" description="Pro residues" evidence="1">
    <location>
        <begin position="294"/>
        <end position="318"/>
    </location>
</feature>
<feature type="compositionally biased region" description="Basic and acidic residues" evidence="1">
    <location>
        <begin position="360"/>
        <end position="380"/>
    </location>
</feature>
<dbReference type="Proteomes" id="UP001595699">
    <property type="component" value="Unassembled WGS sequence"/>
</dbReference>
<evidence type="ECO:0000313" key="4">
    <source>
        <dbReference type="Proteomes" id="UP001595699"/>
    </source>
</evidence>
<accession>A0ABV7YM40</accession>
<gene>
    <name evidence="3" type="ORF">ACFOUW_36775</name>
</gene>
<proteinExistence type="predicted"/>